<evidence type="ECO:0000256" key="1">
    <source>
        <dbReference type="ARBA" id="ARBA00004167"/>
    </source>
</evidence>
<dbReference type="PANTHER" id="PTHR30093">
    <property type="entry name" value="GENERAL SECRETION PATHWAY PROTEIN G"/>
    <property type="match status" value="1"/>
</dbReference>
<organism evidence="7 8">
    <name type="scientific">Gryllotalpicola koreensis</name>
    <dbReference type="NCBI Taxonomy" id="993086"/>
    <lineage>
        <taxon>Bacteria</taxon>
        <taxon>Bacillati</taxon>
        <taxon>Actinomycetota</taxon>
        <taxon>Actinomycetes</taxon>
        <taxon>Micrococcales</taxon>
        <taxon>Microbacteriaceae</taxon>
        <taxon>Gryllotalpicola</taxon>
    </lineage>
</organism>
<sequence>MYFRLMGKLNARRKGLLAEDEKGFTLIELLVVVIIIGILAAIAIPVYLSVQNNAKNSATQTDVGNLKTAIVALQTSTGSVPAPSTLVATTSTTAPTISGDAVASDDTTSWSSAGATLSKYTTALAYTLSGSGFCIKGASSGGKTFYATDQSGVSDAAPSGYTCPA</sequence>
<evidence type="ECO:0000256" key="2">
    <source>
        <dbReference type="ARBA" id="ARBA00022481"/>
    </source>
</evidence>
<dbReference type="Gene3D" id="3.30.700.10">
    <property type="entry name" value="Glycoprotein, Type 4 Pilin"/>
    <property type="match status" value="1"/>
</dbReference>
<dbReference type="PANTHER" id="PTHR30093:SF44">
    <property type="entry name" value="TYPE II SECRETION SYSTEM CORE PROTEIN G"/>
    <property type="match status" value="1"/>
</dbReference>
<comment type="caution">
    <text evidence="7">The sequence shown here is derived from an EMBL/GenBank/DDBJ whole genome shotgun (WGS) entry which is preliminary data.</text>
</comment>
<keyword evidence="2" id="KW-0488">Methylation</keyword>
<evidence type="ECO:0000313" key="8">
    <source>
        <dbReference type="Proteomes" id="UP001501079"/>
    </source>
</evidence>
<dbReference type="RefSeq" id="WP_344755266.1">
    <property type="nucleotide sequence ID" value="NZ_BAABBW010000004.1"/>
</dbReference>
<keyword evidence="4 6" id="KW-1133">Transmembrane helix</keyword>
<reference evidence="8" key="1">
    <citation type="journal article" date="2019" name="Int. J. Syst. Evol. Microbiol.">
        <title>The Global Catalogue of Microorganisms (GCM) 10K type strain sequencing project: providing services to taxonomists for standard genome sequencing and annotation.</title>
        <authorList>
            <consortium name="The Broad Institute Genomics Platform"/>
            <consortium name="The Broad Institute Genome Sequencing Center for Infectious Disease"/>
            <person name="Wu L."/>
            <person name="Ma J."/>
        </authorList>
    </citation>
    <scope>NUCLEOTIDE SEQUENCE [LARGE SCALE GENOMIC DNA]</scope>
    <source>
        <strain evidence="8">JCM 17591</strain>
    </source>
</reference>
<dbReference type="InterPro" id="IPR012902">
    <property type="entry name" value="N_methyl_site"/>
</dbReference>
<dbReference type="SUPFAM" id="SSF54523">
    <property type="entry name" value="Pili subunits"/>
    <property type="match status" value="1"/>
</dbReference>
<evidence type="ECO:0000313" key="7">
    <source>
        <dbReference type="EMBL" id="GAA4177746.1"/>
    </source>
</evidence>
<keyword evidence="5 6" id="KW-0472">Membrane</keyword>
<dbReference type="EMBL" id="BAABBW010000004">
    <property type="protein sequence ID" value="GAA4177746.1"/>
    <property type="molecule type" value="Genomic_DNA"/>
</dbReference>
<accession>A0ABP8A4M5</accession>
<dbReference type="PROSITE" id="PS00409">
    <property type="entry name" value="PROKAR_NTER_METHYL"/>
    <property type="match status" value="1"/>
</dbReference>
<keyword evidence="8" id="KW-1185">Reference proteome</keyword>
<gene>
    <name evidence="7" type="ORF">GCM10022287_27000</name>
</gene>
<evidence type="ECO:0000256" key="6">
    <source>
        <dbReference type="SAM" id="Phobius"/>
    </source>
</evidence>
<dbReference type="InterPro" id="IPR045584">
    <property type="entry name" value="Pilin-like"/>
</dbReference>
<feature type="transmembrane region" description="Helical" evidence="6">
    <location>
        <begin position="23"/>
        <end position="48"/>
    </location>
</feature>
<name>A0ABP8A4M5_9MICO</name>
<evidence type="ECO:0000256" key="4">
    <source>
        <dbReference type="ARBA" id="ARBA00022989"/>
    </source>
</evidence>
<proteinExistence type="predicted"/>
<protein>
    <recommendedName>
        <fullName evidence="9">Prepilin-type N-terminal cleavage/methylation domain-containing protein</fullName>
    </recommendedName>
</protein>
<dbReference type="NCBIfam" id="TIGR02532">
    <property type="entry name" value="IV_pilin_GFxxxE"/>
    <property type="match status" value="1"/>
</dbReference>
<evidence type="ECO:0000256" key="3">
    <source>
        <dbReference type="ARBA" id="ARBA00022692"/>
    </source>
</evidence>
<dbReference type="Pfam" id="PF07963">
    <property type="entry name" value="N_methyl"/>
    <property type="match status" value="1"/>
</dbReference>
<keyword evidence="3 6" id="KW-0812">Transmembrane</keyword>
<dbReference type="Proteomes" id="UP001501079">
    <property type="component" value="Unassembled WGS sequence"/>
</dbReference>
<evidence type="ECO:0000256" key="5">
    <source>
        <dbReference type="ARBA" id="ARBA00023136"/>
    </source>
</evidence>
<evidence type="ECO:0008006" key="9">
    <source>
        <dbReference type="Google" id="ProtNLM"/>
    </source>
</evidence>
<comment type="subcellular location">
    <subcellularLocation>
        <location evidence="1">Membrane</location>
        <topology evidence="1">Single-pass membrane protein</topology>
    </subcellularLocation>
</comment>